<accession>A0AA95BYB7</accession>
<keyword evidence="1" id="KW-1133">Transmembrane helix</keyword>
<sequence length="153" mass="18555">MEIHRMKPENPIIIVDEAEFDRIDSIAKLKEEEVEKLAEEMFLRHVKSSGISMRFRINGVEKVIRQQVITELNYDERGYPESVSEEVKHIIVDDITHYINKHFEHYKDDCKEVVEYEWSLYKSRHERRIKYWKFLFGITFFVLLVECTCRIIQ</sequence>
<dbReference type="EMBL" id="CP103166">
    <property type="protein sequence ID" value="UVQ95086.1"/>
    <property type="molecule type" value="Genomic_DNA"/>
</dbReference>
<evidence type="ECO:0000256" key="1">
    <source>
        <dbReference type="SAM" id="Phobius"/>
    </source>
</evidence>
<name>A0AA95BYB7_9BACE</name>
<evidence type="ECO:0000313" key="2">
    <source>
        <dbReference type="EMBL" id="UVQ95086.1"/>
    </source>
</evidence>
<evidence type="ECO:0000313" key="3">
    <source>
        <dbReference type="Proteomes" id="UP001060260"/>
    </source>
</evidence>
<keyword evidence="1" id="KW-0472">Membrane</keyword>
<gene>
    <name evidence="2" type="ORF">NXW23_11700</name>
</gene>
<proteinExistence type="predicted"/>
<dbReference type="Proteomes" id="UP001060260">
    <property type="component" value="Chromosome"/>
</dbReference>
<reference evidence="2" key="1">
    <citation type="submission" date="2022-08" db="EMBL/GenBank/DDBJ databases">
        <title>Genome Sequencing of Bacteroides fragilis Group Isolates with Nanopore Technology.</title>
        <authorList>
            <person name="Tisza M.J."/>
            <person name="Smith D."/>
            <person name="Dekker J.P."/>
        </authorList>
    </citation>
    <scope>NUCLEOTIDE SEQUENCE</scope>
    <source>
        <strain evidence="2">BFG-474</strain>
    </source>
</reference>
<dbReference type="AlphaFoldDB" id="A0AA95BYB7"/>
<keyword evidence="1" id="KW-0812">Transmembrane</keyword>
<protein>
    <submittedName>
        <fullName evidence="2">Uncharacterized protein</fullName>
    </submittedName>
</protein>
<feature type="transmembrane region" description="Helical" evidence="1">
    <location>
        <begin position="131"/>
        <end position="152"/>
    </location>
</feature>
<organism evidence="2 3">
    <name type="scientific">Bacteroides caccae</name>
    <dbReference type="NCBI Taxonomy" id="47678"/>
    <lineage>
        <taxon>Bacteria</taxon>
        <taxon>Pseudomonadati</taxon>
        <taxon>Bacteroidota</taxon>
        <taxon>Bacteroidia</taxon>
        <taxon>Bacteroidales</taxon>
        <taxon>Bacteroidaceae</taxon>
        <taxon>Bacteroides</taxon>
    </lineage>
</organism>